<organism evidence="2 3">
    <name type="scientific">Nesidiocoris tenuis</name>
    <dbReference type="NCBI Taxonomy" id="355587"/>
    <lineage>
        <taxon>Eukaryota</taxon>
        <taxon>Metazoa</taxon>
        <taxon>Ecdysozoa</taxon>
        <taxon>Arthropoda</taxon>
        <taxon>Hexapoda</taxon>
        <taxon>Insecta</taxon>
        <taxon>Pterygota</taxon>
        <taxon>Neoptera</taxon>
        <taxon>Paraneoptera</taxon>
        <taxon>Hemiptera</taxon>
        <taxon>Heteroptera</taxon>
        <taxon>Panheteroptera</taxon>
        <taxon>Cimicomorpha</taxon>
        <taxon>Miridae</taxon>
        <taxon>Dicyphina</taxon>
        <taxon>Nesidiocoris</taxon>
    </lineage>
</organism>
<dbReference type="GO" id="GO:0071897">
    <property type="term" value="P:DNA biosynthetic process"/>
    <property type="evidence" value="ECO:0007669"/>
    <property type="project" value="UniProtKB-ARBA"/>
</dbReference>
<keyword evidence="3" id="KW-1185">Reference proteome</keyword>
<evidence type="ECO:0000259" key="1">
    <source>
        <dbReference type="PROSITE" id="PS50878"/>
    </source>
</evidence>
<reference evidence="2 3" key="1">
    <citation type="submission" date="2020-02" db="EMBL/GenBank/DDBJ databases">
        <authorList>
            <person name="Ferguson B K."/>
        </authorList>
    </citation>
    <scope>NUCLEOTIDE SEQUENCE [LARGE SCALE GENOMIC DNA]</scope>
</reference>
<dbReference type="OrthoDB" id="6623548at2759"/>
<dbReference type="InterPro" id="IPR000477">
    <property type="entry name" value="RT_dom"/>
</dbReference>
<dbReference type="InterPro" id="IPR043502">
    <property type="entry name" value="DNA/RNA_pol_sf"/>
</dbReference>
<evidence type="ECO:0000313" key="3">
    <source>
        <dbReference type="Proteomes" id="UP000479000"/>
    </source>
</evidence>
<dbReference type="PANTHER" id="PTHR47027">
    <property type="entry name" value="REVERSE TRANSCRIPTASE DOMAIN-CONTAINING PROTEIN"/>
    <property type="match status" value="1"/>
</dbReference>
<dbReference type="EMBL" id="CADCXU010012687">
    <property type="protein sequence ID" value="CAB0002594.1"/>
    <property type="molecule type" value="Genomic_DNA"/>
</dbReference>
<dbReference type="Proteomes" id="UP000479000">
    <property type="component" value="Unassembled WGS sequence"/>
</dbReference>
<proteinExistence type="predicted"/>
<dbReference type="SUPFAM" id="SSF56672">
    <property type="entry name" value="DNA/RNA polymerases"/>
    <property type="match status" value="1"/>
</dbReference>
<sequence length="327" mass="36914">MVAWAERHCVLNEGQAGFRSGYSTADDVFVLQSLVQLRMAEPGQKLYCFYVDLRAAFDTIDWRALYWKMQAAGLSTKLVRAVEAVYSNQWAAVFRDGAVSEWFGLSSGLRQGCLLSPFLFDLFINDLWEAMGGGVLVGGAKIKVLAFADTLVLIAPDPVSLQLMITDLNAYSTRWSLSINLEKSKIMIFRNGGRRARAESWNLNGEPIEVVSKYKYLGVTLTPNLFYNEHFLERGQAVGVAVGKIWPMMLRTGIPIGDKWRVFDATAKAVVQYGAQVWGYKKNALLERPQLQFIRRLFTLPAHTPHYVLMLETNRPSMFLQMLPLQV</sequence>
<dbReference type="PROSITE" id="PS50878">
    <property type="entry name" value="RT_POL"/>
    <property type="match status" value="1"/>
</dbReference>
<accession>A0A6H5GGE3</accession>
<protein>
    <recommendedName>
        <fullName evidence="1">Reverse transcriptase domain-containing protein</fullName>
    </recommendedName>
</protein>
<name>A0A6H5GGE3_9HEMI</name>
<gene>
    <name evidence="2" type="ORF">NTEN_LOCUS8381</name>
</gene>
<dbReference type="CDD" id="cd01650">
    <property type="entry name" value="RT_nLTR_like"/>
    <property type="match status" value="1"/>
</dbReference>
<feature type="domain" description="Reverse transcriptase" evidence="1">
    <location>
        <begin position="1"/>
        <end position="221"/>
    </location>
</feature>
<dbReference type="PANTHER" id="PTHR47027:SF20">
    <property type="entry name" value="REVERSE TRANSCRIPTASE-LIKE PROTEIN WITH RNA-DIRECTED DNA POLYMERASE DOMAIN"/>
    <property type="match status" value="1"/>
</dbReference>
<dbReference type="Pfam" id="PF00078">
    <property type="entry name" value="RVT_1"/>
    <property type="match status" value="1"/>
</dbReference>
<dbReference type="AlphaFoldDB" id="A0A6H5GGE3"/>
<evidence type="ECO:0000313" key="2">
    <source>
        <dbReference type="EMBL" id="CAB0002594.1"/>
    </source>
</evidence>